<evidence type="ECO:0000313" key="3">
    <source>
        <dbReference type="Proteomes" id="UP000739538"/>
    </source>
</evidence>
<dbReference type="EMBL" id="JAGQHS010000408">
    <property type="protein sequence ID" value="MCA9759606.1"/>
    <property type="molecule type" value="Genomic_DNA"/>
</dbReference>
<gene>
    <name evidence="2" type="ORF">KDA27_27670</name>
</gene>
<dbReference type="Proteomes" id="UP000739538">
    <property type="component" value="Unassembled WGS sequence"/>
</dbReference>
<evidence type="ECO:0000256" key="1">
    <source>
        <dbReference type="SAM" id="MobiDB-lite"/>
    </source>
</evidence>
<organism evidence="2 3">
    <name type="scientific">Eiseniibacteriota bacterium</name>
    <dbReference type="NCBI Taxonomy" id="2212470"/>
    <lineage>
        <taxon>Bacteria</taxon>
        <taxon>Candidatus Eiseniibacteriota</taxon>
    </lineage>
</organism>
<sequence>MDTSTKPHRNPPRPVDHAAVMAELNPEGWSTRQWHAFVVRMAVDPGYRSRVEAARDYRHEWSSEQARNQVGDRKVSTRLKYQWRKDWNRESRIRFPNPDPFEGGWQVPAVAVETALARALTPRSPRSKPAALAHPTDGKPSDWRGIEAARSAANGRAQ</sequence>
<comment type="caution">
    <text evidence="2">The sequence shown here is derived from an EMBL/GenBank/DDBJ whole genome shotgun (WGS) entry which is preliminary data.</text>
</comment>
<name>A0A956SGV6_UNCEI</name>
<dbReference type="AlphaFoldDB" id="A0A956SGV6"/>
<protein>
    <submittedName>
        <fullName evidence="2">Uncharacterized protein</fullName>
    </submittedName>
</protein>
<feature type="region of interest" description="Disordered" evidence="1">
    <location>
        <begin position="120"/>
        <end position="158"/>
    </location>
</feature>
<reference evidence="2" key="2">
    <citation type="journal article" date="2021" name="Microbiome">
        <title>Successional dynamics and alternative stable states in a saline activated sludge microbial community over 9 years.</title>
        <authorList>
            <person name="Wang Y."/>
            <person name="Ye J."/>
            <person name="Ju F."/>
            <person name="Liu L."/>
            <person name="Boyd J.A."/>
            <person name="Deng Y."/>
            <person name="Parks D.H."/>
            <person name="Jiang X."/>
            <person name="Yin X."/>
            <person name="Woodcroft B.J."/>
            <person name="Tyson G.W."/>
            <person name="Hugenholtz P."/>
            <person name="Polz M.F."/>
            <person name="Zhang T."/>
        </authorList>
    </citation>
    <scope>NUCLEOTIDE SEQUENCE</scope>
    <source>
        <strain evidence="2">HKST-UBA02</strain>
    </source>
</reference>
<proteinExistence type="predicted"/>
<feature type="compositionally biased region" description="Basic and acidic residues" evidence="1">
    <location>
        <begin position="136"/>
        <end position="147"/>
    </location>
</feature>
<evidence type="ECO:0000313" key="2">
    <source>
        <dbReference type="EMBL" id="MCA9759606.1"/>
    </source>
</evidence>
<accession>A0A956SGV6</accession>
<reference evidence="2" key="1">
    <citation type="submission" date="2020-04" db="EMBL/GenBank/DDBJ databases">
        <authorList>
            <person name="Zhang T."/>
        </authorList>
    </citation>
    <scope>NUCLEOTIDE SEQUENCE</scope>
    <source>
        <strain evidence="2">HKST-UBA02</strain>
    </source>
</reference>